<gene>
    <name evidence="2" type="ORF">N4264_07220</name>
</gene>
<keyword evidence="3" id="KW-1185">Reference proteome</keyword>
<evidence type="ECO:0000313" key="2">
    <source>
        <dbReference type="EMBL" id="UXI69431.1"/>
    </source>
</evidence>
<evidence type="ECO:0000256" key="1">
    <source>
        <dbReference type="SAM" id="SignalP"/>
    </source>
</evidence>
<dbReference type="EMBL" id="CP104694">
    <property type="protein sequence ID" value="UXI69431.1"/>
    <property type="molecule type" value="Genomic_DNA"/>
</dbReference>
<feature type="signal peptide" evidence="1">
    <location>
        <begin position="1"/>
        <end position="23"/>
    </location>
</feature>
<feature type="chain" id="PRO_5045425853" evidence="1">
    <location>
        <begin position="24"/>
        <end position="140"/>
    </location>
</feature>
<sequence>MFRPLFAGIAAAMALCLALPAQAITDREAARLAEYERFAGDPVQDMPYWRLQGYESLGDEAVVVWTAVNKAWLIKVRPPCTELAWSHSIGLTSSLHKVSAKFDHVLAGRDRCFIASIQPVDYKSLRAERKRLRAEARSTR</sequence>
<name>A0ABY6BLI4_9GAMM</name>
<organism evidence="2 3">
    <name type="scientific">Tahibacter amnicola</name>
    <dbReference type="NCBI Taxonomy" id="2976241"/>
    <lineage>
        <taxon>Bacteria</taxon>
        <taxon>Pseudomonadati</taxon>
        <taxon>Pseudomonadota</taxon>
        <taxon>Gammaproteobacteria</taxon>
        <taxon>Lysobacterales</taxon>
        <taxon>Rhodanobacteraceae</taxon>
        <taxon>Tahibacter</taxon>
    </lineage>
</organism>
<keyword evidence="1" id="KW-0732">Signal</keyword>
<accession>A0ABY6BLI4</accession>
<dbReference type="Pfam" id="PF20101">
    <property type="entry name" value="DUF6491"/>
    <property type="match status" value="1"/>
</dbReference>
<dbReference type="Proteomes" id="UP001064632">
    <property type="component" value="Chromosome"/>
</dbReference>
<reference evidence="2" key="1">
    <citation type="submission" date="2022-09" db="EMBL/GenBank/DDBJ databases">
        <title>Tahibacter sp. nov., isolated from a fresh water.</title>
        <authorList>
            <person name="Baek J.H."/>
            <person name="Lee J.K."/>
            <person name="Kim J.M."/>
            <person name="Jeon C.O."/>
        </authorList>
    </citation>
    <scope>NUCLEOTIDE SEQUENCE</scope>
    <source>
        <strain evidence="2">W38</strain>
    </source>
</reference>
<evidence type="ECO:0000313" key="3">
    <source>
        <dbReference type="Proteomes" id="UP001064632"/>
    </source>
</evidence>
<proteinExistence type="predicted"/>
<dbReference type="InterPro" id="IPR045500">
    <property type="entry name" value="DUF6491"/>
</dbReference>
<dbReference type="RefSeq" id="WP_261696386.1">
    <property type="nucleotide sequence ID" value="NZ_CP104694.1"/>
</dbReference>
<protein>
    <submittedName>
        <fullName evidence="2">DUF6491 family protein</fullName>
    </submittedName>
</protein>